<organism evidence="1">
    <name type="scientific">Anguilla anguilla</name>
    <name type="common">European freshwater eel</name>
    <name type="synonym">Muraena anguilla</name>
    <dbReference type="NCBI Taxonomy" id="7936"/>
    <lineage>
        <taxon>Eukaryota</taxon>
        <taxon>Metazoa</taxon>
        <taxon>Chordata</taxon>
        <taxon>Craniata</taxon>
        <taxon>Vertebrata</taxon>
        <taxon>Euteleostomi</taxon>
        <taxon>Actinopterygii</taxon>
        <taxon>Neopterygii</taxon>
        <taxon>Teleostei</taxon>
        <taxon>Anguilliformes</taxon>
        <taxon>Anguillidae</taxon>
        <taxon>Anguilla</taxon>
    </lineage>
</organism>
<name>A0A0E9PY25_ANGAN</name>
<dbReference type="AlphaFoldDB" id="A0A0E9PY25"/>
<reference evidence="1" key="2">
    <citation type="journal article" date="2015" name="Fish Shellfish Immunol.">
        <title>Early steps in the European eel (Anguilla anguilla)-Vibrio vulnificus interaction in the gills: Role of the RtxA13 toxin.</title>
        <authorList>
            <person name="Callol A."/>
            <person name="Pajuelo D."/>
            <person name="Ebbesson L."/>
            <person name="Teles M."/>
            <person name="MacKenzie S."/>
            <person name="Amaro C."/>
        </authorList>
    </citation>
    <scope>NUCLEOTIDE SEQUENCE</scope>
</reference>
<dbReference type="EMBL" id="GBXM01099193">
    <property type="protein sequence ID" value="JAH09384.1"/>
    <property type="molecule type" value="Transcribed_RNA"/>
</dbReference>
<evidence type="ECO:0000313" key="1">
    <source>
        <dbReference type="EMBL" id="JAH09384.1"/>
    </source>
</evidence>
<reference evidence="1" key="1">
    <citation type="submission" date="2014-11" db="EMBL/GenBank/DDBJ databases">
        <authorList>
            <person name="Amaro Gonzalez C."/>
        </authorList>
    </citation>
    <scope>NUCLEOTIDE SEQUENCE</scope>
</reference>
<protein>
    <submittedName>
        <fullName evidence="1">Uncharacterized protein</fullName>
    </submittedName>
</protein>
<sequence length="22" mass="2358">MGSGQLSLCHPPPKLVLKYAAF</sequence>
<accession>A0A0E9PY25</accession>
<proteinExistence type="predicted"/>